<keyword evidence="2" id="KW-1185">Reference proteome</keyword>
<name>A0ACB9W728_CHAAC</name>
<accession>A0ACB9W728</accession>
<sequence length="210" mass="24050">MDTPERRIVILGKTGVGKSSVANTIFGEEVFKTISSTKSVTSTCQAEIRSVNGRSITLVDTPGFFHTDKSEGVLKSEIIKYITECALGPHAFLIVLKVEKFTEHEEAVINKISQYFSEKVFNYATVLFTHGDQLNEAQTVEEYFHQTKRASDLVKKCGGRCHVIDNKHWKNNKQKEYRRNQFQLKELLKTIDKMVDENKESYYTKEMLQG</sequence>
<organism evidence="1 2">
    <name type="scientific">Chaenocephalus aceratus</name>
    <name type="common">Blackfin icefish</name>
    <name type="synonym">Chaenichthys aceratus</name>
    <dbReference type="NCBI Taxonomy" id="36190"/>
    <lineage>
        <taxon>Eukaryota</taxon>
        <taxon>Metazoa</taxon>
        <taxon>Chordata</taxon>
        <taxon>Craniata</taxon>
        <taxon>Vertebrata</taxon>
        <taxon>Euteleostomi</taxon>
        <taxon>Actinopterygii</taxon>
        <taxon>Neopterygii</taxon>
        <taxon>Teleostei</taxon>
        <taxon>Neoteleostei</taxon>
        <taxon>Acanthomorphata</taxon>
        <taxon>Eupercaria</taxon>
        <taxon>Perciformes</taxon>
        <taxon>Notothenioidei</taxon>
        <taxon>Channichthyidae</taxon>
        <taxon>Chaenocephalus</taxon>
    </lineage>
</organism>
<evidence type="ECO:0000313" key="2">
    <source>
        <dbReference type="Proteomes" id="UP001057452"/>
    </source>
</evidence>
<protein>
    <submittedName>
        <fullName evidence="1">Uncharacterized protein</fullName>
    </submittedName>
</protein>
<dbReference type="Proteomes" id="UP001057452">
    <property type="component" value="Chromosome 18"/>
</dbReference>
<evidence type="ECO:0000313" key="1">
    <source>
        <dbReference type="EMBL" id="KAI4808393.1"/>
    </source>
</evidence>
<proteinExistence type="predicted"/>
<dbReference type="EMBL" id="CM043802">
    <property type="protein sequence ID" value="KAI4808393.1"/>
    <property type="molecule type" value="Genomic_DNA"/>
</dbReference>
<comment type="caution">
    <text evidence="1">The sequence shown here is derived from an EMBL/GenBank/DDBJ whole genome shotgun (WGS) entry which is preliminary data.</text>
</comment>
<gene>
    <name evidence="1" type="ORF">KUCAC02_000455</name>
</gene>
<reference evidence="1" key="1">
    <citation type="submission" date="2022-05" db="EMBL/GenBank/DDBJ databases">
        <title>Chromosome-level genome of Chaenocephalus aceratus.</title>
        <authorList>
            <person name="Park H."/>
        </authorList>
    </citation>
    <scope>NUCLEOTIDE SEQUENCE</scope>
    <source>
        <strain evidence="1">KU_202001</strain>
    </source>
</reference>